<feature type="region of interest" description="Disordered" evidence="2">
    <location>
        <begin position="69"/>
        <end position="90"/>
    </location>
</feature>
<dbReference type="RefSeq" id="XP_032820856.1">
    <property type="nucleotide sequence ID" value="XM_032964965.1"/>
</dbReference>
<feature type="coiled-coil region" evidence="1">
    <location>
        <begin position="324"/>
        <end position="351"/>
    </location>
</feature>
<evidence type="ECO:0000313" key="3">
    <source>
        <dbReference type="Proteomes" id="UP001318040"/>
    </source>
</evidence>
<feature type="region of interest" description="Disordered" evidence="2">
    <location>
        <begin position="103"/>
        <end position="255"/>
    </location>
</feature>
<dbReference type="PANTHER" id="PTHR22089:SF2">
    <property type="entry name" value="MIRROR-IMAGE POLYDACTYLY GENE 1 PROTEIN"/>
    <property type="match status" value="1"/>
</dbReference>
<gene>
    <name evidence="4" type="primary">LOC116948361</name>
</gene>
<feature type="coiled-coil region" evidence="1">
    <location>
        <begin position="19"/>
        <end position="53"/>
    </location>
</feature>
<evidence type="ECO:0000313" key="4">
    <source>
        <dbReference type="RefSeq" id="XP_032820856.1"/>
    </source>
</evidence>
<dbReference type="AlphaFoldDB" id="A0AAJ7TMP4"/>
<protein>
    <submittedName>
        <fullName evidence="4">Uncharacterized protein LOC116948361</fullName>
    </submittedName>
</protein>
<keyword evidence="1" id="KW-0175">Coiled coil</keyword>
<feature type="compositionally biased region" description="Low complexity" evidence="2">
    <location>
        <begin position="214"/>
        <end position="226"/>
    </location>
</feature>
<feature type="compositionally biased region" description="Low complexity" evidence="2">
    <location>
        <begin position="127"/>
        <end position="137"/>
    </location>
</feature>
<dbReference type="Proteomes" id="UP001318040">
    <property type="component" value="Chromosome 33"/>
</dbReference>
<feature type="compositionally biased region" description="Acidic residues" evidence="2">
    <location>
        <begin position="150"/>
        <end position="164"/>
    </location>
</feature>
<name>A0AAJ7TMP4_PETMA</name>
<accession>A0AAJ7TMP4</accession>
<feature type="region of interest" description="Disordered" evidence="2">
    <location>
        <begin position="556"/>
        <end position="629"/>
    </location>
</feature>
<evidence type="ECO:0000256" key="1">
    <source>
        <dbReference type="SAM" id="Coils"/>
    </source>
</evidence>
<proteinExistence type="predicted"/>
<organism evidence="3 4">
    <name type="scientific">Petromyzon marinus</name>
    <name type="common">Sea lamprey</name>
    <dbReference type="NCBI Taxonomy" id="7757"/>
    <lineage>
        <taxon>Eukaryota</taxon>
        <taxon>Metazoa</taxon>
        <taxon>Chordata</taxon>
        <taxon>Craniata</taxon>
        <taxon>Vertebrata</taxon>
        <taxon>Cyclostomata</taxon>
        <taxon>Hyperoartia</taxon>
        <taxon>Petromyzontiformes</taxon>
        <taxon>Petromyzontidae</taxon>
        <taxon>Petromyzon</taxon>
    </lineage>
</organism>
<keyword evidence="3" id="KW-1185">Reference proteome</keyword>
<dbReference type="KEGG" id="pmrn:116948361"/>
<reference evidence="4" key="1">
    <citation type="submission" date="2025-08" db="UniProtKB">
        <authorList>
            <consortium name="RefSeq"/>
        </authorList>
    </citation>
    <scope>IDENTIFICATION</scope>
    <source>
        <tissue evidence="4">Sperm</tissue>
    </source>
</reference>
<feature type="compositionally biased region" description="Polar residues" evidence="2">
    <location>
        <begin position="198"/>
        <end position="207"/>
    </location>
</feature>
<dbReference type="PANTHER" id="PTHR22089">
    <property type="entry name" value="MIRROR-IMAGE POLYDACTYLY GENE 1 PROTEIN"/>
    <property type="match status" value="1"/>
</dbReference>
<dbReference type="InterPro" id="IPR026175">
    <property type="entry name" value="MIPOL1"/>
</dbReference>
<feature type="coiled-coil region" evidence="1">
    <location>
        <begin position="467"/>
        <end position="539"/>
    </location>
</feature>
<feature type="compositionally biased region" description="Basic and acidic residues" evidence="2">
    <location>
        <begin position="607"/>
        <end position="629"/>
    </location>
</feature>
<sequence length="666" mass="71823">MGPPCRELRQAVCRARTKLQTLERELHNRDVALEEEEELTGALQSQNAQLKSTLLDLYRGNAQVNQELRERLSPCSKPSPRKAEREIASHRQFARELAALALPTIAASRMDPETTDIGKSFGDEEGSVGAASGGASDPLDKRPNSSSSSLEEDEENEDVEEEEDRSISSPSSGTNESRLLSPGPSSVPPRPLPRTSLQAKRSPTTPDSIPRPPASTTTTPSAASSSARDDPEAPSGGESRRNGFPSCHNGQAGSVATVGHAAPGKLSLRNLRSLPSAGVPVGDAASAMSAVIAARSSIFSGSHAGPLAEPGGHHKHVPLLLAELEAAWELNKQLQERLGRAERELQTMAVDAELREEAEEARIAERAAVLVQEVYVAQRERDAAVLARMRLAQQERDDALLRARQMEEERLRSEPQELTDSDVALEELLARIGSADSGPAIEQDGAIIVRRIARARERSRRITAEEMRAVLAERDGALARCAKLEEELGRLKEQNVSLANNKRNSAGEGLPDRAIKAQLVATQQERDIALSRCDKLEEEIQTLRVYYSLHKSLSQETGSLGERRGGNNGNHGGNHDGNHVNSDSGGSAGSRSPDGAKGPAAGSAHGGVERGHGHPPDGRLQEAESERDALRARLLHAERDRAVADDKAERLERLVGVLRKKLAHQT</sequence>
<evidence type="ECO:0000256" key="2">
    <source>
        <dbReference type="SAM" id="MobiDB-lite"/>
    </source>
</evidence>